<evidence type="ECO:0000313" key="2">
    <source>
        <dbReference type="EMBL" id="KAI1616840.1"/>
    </source>
</evidence>
<feature type="domain" description="Peptidase C14 caspase" evidence="1">
    <location>
        <begin position="81"/>
        <end position="243"/>
    </location>
</feature>
<comment type="caution">
    <text evidence="2">The sequence shown here is derived from an EMBL/GenBank/DDBJ whole genome shotgun (WGS) entry which is preliminary data.</text>
</comment>
<reference evidence="2" key="1">
    <citation type="journal article" date="2022" name="bioRxiv">
        <title>Deciphering the potential niche of two novel black yeast fungi from a biological soil crust based on their genomes, phenotypes, and melanin regulation.</title>
        <authorList>
            <consortium name="DOE Joint Genome Institute"/>
            <person name="Carr E.C."/>
            <person name="Barton Q."/>
            <person name="Grambo S."/>
            <person name="Sullivan M."/>
            <person name="Renfro C.M."/>
            <person name="Kuo A."/>
            <person name="Pangilinan J."/>
            <person name="Lipzen A."/>
            <person name="Keymanesh K."/>
            <person name="Savage E."/>
            <person name="Barry K."/>
            <person name="Grigoriev I.V."/>
            <person name="Riekhof W.R."/>
            <person name="Harris S.S."/>
        </authorList>
    </citation>
    <scope>NUCLEOTIDE SEQUENCE</scope>
    <source>
        <strain evidence="2">JF 03-4F</strain>
    </source>
</reference>
<dbReference type="Gene3D" id="3.40.50.1460">
    <property type="match status" value="1"/>
</dbReference>
<dbReference type="Pfam" id="PF00656">
    <property type="entry name" value="Peptidase_C14"/>
    <property type="match status" value="1"/>
</dbReference>
<dbReference type="AlphaFoldDB" id="A0AAN6IH35"/>
<dbReference type="Proteomes" id="UP001203852">
    <property type="component" value="Unassembled WGS sequence"/>
</dbReference>
<protein>
    <recommendedName>
        <fullName evidence="1">Peptidase C14 caspase domain-containing protein</fullName>
    </recommendedName>
</protein>
<evidence type="ECO:0000313" key="3">
    <source>
        <dbReference type="Proteomes" id="UP001203852"/>
    </source>
</evidence>
<gene>
    <name evidence="2" type="ORF">EDD36DRAFT_147500</name>
</gene>
<dbReference type="InterPro" id="IPR011600">
    <property type="entry name" value="Pept_C14_caspase"/>
</dbReference>
<dbReference type="GO" id="GO:0004197">
    <property type="term" value="F:cysteine-type endopeptidase activity"/>
    <property type="evidence" value="ECO:0007669"/>
    <property type="project" value="InterPro"/>
</dbReference>
<dbReference type="GO" id="GO:0006508">
    <property type="term" value="P:proteolysis"/>
    <property type="evidence" value="ECO:0007669"/>
    <property type="project" value="InterPro"/>
</dbReference>
<proteinExistence type="predicted"/>
<sequence length="454" mass="51311">MSGRSTCVPVTQPAKQERICDTTAHGADGSVDESPSDAVKIHLQGLFAKEMQSAAQARTHEKVAVLLIQWEPEGEDFLDTREEVENLRVVFENIYHFSVHQATLRTSPTNFPKKQLNYHIAKLINEEDVGNALLIVYYAGHAITKEGELWLSGGNPKEHLSDHETQILWDDVERHLVDADADLLVIFDCCYAGALAYDARAPQSPNRIFEYIGGTLRDRTAEGPGETSFTNALVWALKQLSERVGGFTANKLVSVIRDAPYFRKTTQEPIWSPRGEAESCYMLNIVPLTAQGPVPERSDVYRREDAKTIFLDLQLCFDKCPRDKDIVGLTTTLKNLIRREDLPLKQVRWRGLSNVDIKPDMRDVAWKVLQQVKQRKLHTRSHIGKVLTSGPIGETQEAGNNGHLAKQRKIKLVGWMNLRSWHHYAARALKCTTWDFVQQCLWSGSKRHAGPLRS</sequence>
<dbReference type="EMBL" id="MU404351">
    <property type="protein sequence ID" value="KAI1616840.1"/>
    <property type="molecule type" value="Genomic_DNA"/>
</dbReference>
<keyword evidence="3" id="KW-1185">Reference proteome</keyword>
<name>A0AAN6IH35_9EURO</name>
<accession>A0AAN6IH35</accession>
<organism evidence="2 3">
    <name type="scientific">Exophiala viscosa</name>
    <dbReference type="NCBI Taxonomy" id="2486360"/>
    <lineage>
        <taxon>Eukaryota</taxon>
        <taxon>Fungi</taxon>
        <taxon>Dikarya</taxon>
        <taxon>Ascomycota</taxon>
        <taxon>Pezizomycotina</taxon>
        <taxon>Eurotiomycetes</taxon>
        <taxon>Chaetothyriomycetidae</taxon>
        <taxon>Chaetothyriales</taxon>
        <taxon>Herpotrichiellaceae</taxon>
        <taxon>Exophiala</taxon>
    </lineage>
</organism>
<evidence type="ECO:0000259" key="1">
    <source>
        <dbReference type="Pfam" id="PF00656"/>
    </source>
</evidence>